<dbReference type="PATRIC" id="fig|1158610.3.peg.2311"/>
<comment type="caution">
    <text evidence="1">The sequence shown here is derived from an EMBL/GenBank/DDBJ whole genome shotgun (WGS) entry which is preliminary data.</text>
</comment>
<dbReference type="AlphaFoldDB" id="R3W2W1"/>
<evidence type="ECO:0000313" key="2">
    <source>
        <dbReference type="Proteomes" id="UP000013785"/>
    </source>
</evidence>
<gene>
    <name evidence="1" type="ORF">UC3_02335</name>
</gene>
<reference evidence="1 2" key="1">
    <citation type="submission" date="2013-02" db="EMBL/GenBank/DDBJ databases">
        <title>The Genome Sequence of Enterococcus phoeniculicola BAA-412.</title>
        <authorList>
            <consortium name="The Broad Institute Genome Sequencing Platform"/>
            <consortium name="The Broad Institute Genome Sequencing Center for Infectious Disease"/>
            <person name="Earl A.M."/>
            <person name="Gilmore M.S."/>
            <person name="Lebreton F."/>
            <person name="Walker B."/>
            <person name="Young S.K."/>
            <person name="Zeng Q."/>
            <person name="Gargeya S."/>
            <person name="Fitzgerald M."/>
            <person name="Haas B."/>
            <person name="Abouelleil A."/>
            <person name="Alvarado L."/>
            <person name="Arachchi H.M."/>
            <person name="Berlin A.M."/>
            <person name="Chapman S.B."/>
            <person name="Dewar J."/>
            <person name="Goldberg J."/>
            <person name="Griggs A."/>
            <person name="Gujja S."/>
            <person name="Hansen M."/>
            <person name="Howarth C."/>
            <person name="Imamovic A."/>
            <person name="Larimer J."/>
            <person name="McCowan C."/>
            <person name="Murphy C."/>
            <person name="Neiman D."/>
            <person name="Pearson M."/>
            <person name="Priest M."/>
            <person name="Roberts A."/>
            <person name="Saif S."/>
            <person name="Shea T."/>
            <person name="Sisk P."/>
            <person name="Sykes S."/>
            <person name="Wortman J."/>
            <person name="Nusbaum C."/>
            <person name="Birren B."/>
        </authorList>
    </citation>
    <scope>NUCLEOTIDE SEQUENCE [LARGE SCALE GENOMIC DNA]</scope>
    <source>
        <strain evidence="1 2">ATCC BAA-412</strain>
    </source>
</reference>
<keyword evidence="2" id="KW-1185">Reference proteome</keyword>
<evidence type="ECO:0000313" key="1">
    <source>
        <dbReference type="EMBL" id="EOL41987.1"/>
    </source>
</evidence>
<proteinExistence type="predicted"/>
<dbReference type="NCBIfam" id="NF040910">
    <property type="entry name" value="CD1375_fam"/>
    <property type="match status" value="1"/>
</dbReference>
<dbReference type="HOGENOM" id="CLU_198973_3_1_9"/>
<dbReference type="RefSeq" id="WP_010768979.1">
    <property type="nucleotide sequence ID" value="NZ_ASWE01000001.1"/>
</dbReference>
<name>R3W2W1_9ENTE</name>
<protein>
    <recommendedName>
        <fullName evidence="3">ASCH domain-containing protein</fullName>
    </recommendedName>
</protein>
<accession>R3W2W1</accession>
<dbReference type="eggNOG" id="ENOG5032GIZ">
    <property type="taxonomic scope" value="Bacteria"/>
</dbReference>
<organism evidence="1 2">
    <name type="scientific">Enterococcus phoeniculicola ATCC BAA-412</name>
    <dbReference type="NCBI Taxonomy" id="1158610"/>
    <lineage>
        <taxon>Bacteria</taxon>
        <taxon>Bacillati</taxon>
        <taxon>Bacillota</taxon>
        <taxon>Bacilli</taxon>
        <taxon>Lactobacillales</taxon>
        <taxon>Enterococcaceae</taxon>
        <taxon>Enterococcus</taxon>
    </lineage>
</organism>
<sequence length="37" mass="4073">MIKIYVSLIEKGEKTIEDVPAKIKKEVQAILDAATAD</sequence>
<dbReference type="Proteomes" id="UP000013785">
    <property type="component" value="Unassembled WGS sequence"/>
</dbReference>
<evidence type="ECO:0008006" key="3">
    <source>
        <dbReference type="Google" id="ProtNLM"/>
    </source>
</evidence>
<dbReference type="EMBL" id="AJAT01000017">
    <property type="protein sequence ID" value="EOL41987.1"/>
    <property type="molecule type" value="Genomic_DNA"/>
</dbReference>
<dbReference type="InterPro" id="IPR047907">
    <property type="entry name" value="CD1375-like"/>
</dbReference>